<keyword evidence="3" id="KW-0238">DNA-binding</keyword>
<dbReference type="InterPro" id="IPR011598">
    <property type="entry name" value="bHLH_dom"/>
</dbReference>
<organism evidence="7 8">
    <name type="scientific">Dendrobium catenatum</name>
    <dbReference type="NCBI Taxonomy" id="906689"/>
    <lineage>
        <taxon>Eukaryota</taxon>
        <taxon>Viridiplantae</taxon>
        <taxon>Streptophyta</taxon>
        <taxon>Embryophyta</taxon>
        <taxon>Tracheophyta</taxon>
        <taxon>Spermatophyta</taxon>
        <taxon>Magnoliopsida</taxon>
        <taxon>Liliopsida</taxon>
        <taxon>Asparagales</taxon>
        <taxon>Orchidaceae</taxon>
        <taxon>Epidendroideae</taxon>
        <taxon>Malaxideae</taxon>
        <taxon>Dendrobiinae</taxon>
        <taxon>Dendrobium</taxon>
    </lineage>
</organism>
<feature type="compositionally biased region" description="Low complexity" evidence="5">
    <location>
        <begin position="1"/>
        <end position="13"/>
    </location>
</feature>
<reference evidence="7 8" key="2">
    <citation type="journal article" date="2017" name="Nature">
        <title>The Apostasia genome and the evolution of orchids.</title>
        <authorList>
            <person name="Zhang G.Q."/>
            <person name="Liu K.W."/>
            <person name="Li Z."/>
            <person name="Lohaus R."/>
            <person name="Hsiao Y.Y."/>
            <person name="Niu S.C."/>
            <person name="Wang J.Y."/>
            <person name="Lin Y.C."/>
            <person name="Xu Q."/>
            <person name="Chen L.J."/>
            <person name="Yoshida K."/>
            <person name="Fujiwara S."/>
            <person name="Wang Z.W."/>
            <person name="Zhang Y.Q."/>
            <person name="Mitsuda N."/>
            <person name="Wang M."/>
            <person name="Liu G.H."/>
            <person name="Pecoraro L."/>
            <person name="Huang H.X."/>
            <person name="Xiao X.J."/>
            <person name="Lin M."/>
            <person name="Wu X.Y."/>
            <person name="Wu W.L."/>
            <person name="Chen Y.Y."/>
            <person name="Chang S.B."/>
            <person name="Sakamoto S."/>
            <person name="Ohme-Takagi M."/>
            <person name="Yagi M."/>
            <person name="Zeng S.J."/>
            <person name="Shen C.Y."/>
            <person name="Yeh C.M."/>
            <person name="Luo Y.B."/>
            <person name="Tsai W.C."/>
            <person name="Van de Peer Y."/>
            <person name="Liu Z.J."/>
        </authorList>
    </citation>
    <scope>NUCLEOTIDE SEQUENCE [LARGE SCALE GENOMIC DNA]</scope>
    <source>
        <tissue evidence="7">The whole plant</tissue>
    </source>
</reference>
<dbReference type="Proteomes" id="UP000233837">
    <property type="component" value="Unassembled WGS sequence"/>
</dbReference>
<dbReference type="InterPro" id="IPR036638">
    <property type="entry name" value="HLH_DNA-bd_sf"/>
</dbReference>
<dbReference type="GO" id="GO:0003700">
    <property type="term" value="F:DNA-binding transcription factor activity"/>
    <property type="evidence" value="ECO:0007669"/>
    <property type="project" value="InterPro"/>
</dbReference>
<keyword evidence="8" id="KW-1185">Reference proteome</keyword>
<feature type="domain" description="BHLH" evidence="6">
    <location>
        <begin position="191"/>
        <end position="225"/>
    </location>
</feature>
<evidence type="ECO:0000313" key="8">
    <source>
        <dbReference type="Proteomes" id="UP000233837"/>
    </source>
</evidence>
<dbReference type="GO" id="GO:0046983">
    <property type="term" value="F:protein dimerization activity"/>
    <property type="evidence" value="ECO:0007669"/>
    <property type="project" value="InterPro"/>
</dbReference>
<dbReference type="PANTHER" id="PTHR46684">
    <property type="entry name" value="TRANSCRIPTION FACTOR FAMA"/>
    <property type="match status" value="1"/>
</dbReference>
<evidence type="ECO:0000256" key="3">
    <source>
        <dbReference type="ARBA" id="ARBA00023125"/>
    </source>
</evidence>
<evidence type="ECO:0000256" key="1">
    <source>
        <dbReference type="ARBA" id="ARBA00005510"/>
    </source>
</evidence>
<evidence type="ECO:0000256" key="2">
    <source>
        <dbReference type="ARBA" id="ARBA00023015"/>
    </source>
</evidence>
<accession>A0A2I0W7W1</accession>
<name>A0A2I0W7W1_9ASPA</name>
<dbReference type="InterPro" id="IPR044283">
    <property type="entry name" value="FAMA/SPEECHLESS/MUTE-like"/>
</dbReference>
<dbReference type="GO" id="GO:0003677">
    <property type="term" value="F:DNA binding"/>
    <property type="evidence" value="ECO:0007669"/>
    <property type="project" value="UniProtKB-KW"/>
</dbReference>
<sequence>MPTATDQAPATPTGDQAPATPVADSPTRRERDFSLDPKSSHASVQATLQIPSPALASTAQPNSPIHRATRSILSLIDPVPCSNLTQKSSETTRHSNTSRLALPATRILAGELPTLSTFCNQSPSRKTPSETLTDSVEVIASLNSNVDRCCEVTSQRTHTWIAPLNSVGIRYCEVHLQLVCKAGPVLRSYRTVERSRWKKLNEYLALLRSLMPPSYAQKGDQASIVGGNDTVPANPTALADIEVTIVEIPCLNSAENVDPTPCSQIARCNDYRKFSIVILFPHGHVANVLGYPDTGGPIACFLDRF</sequence>
<gene>
    <name evidence="7" type="primary">BHLH96</name>
    <name evidence="7" type="ORF">MA16_Dca027196</name>
</gene>
<evidence type="ECO:0000256" key="5">
    <source>
        <dbReference type="SAM" id="MobiDB-lite"/>
    </source>
</evidence>
<dbReference type="Pfam" id="PF00010">
    <property type="entry name" value="HLH"/>
    <property type="match status" value="1"/>
</dbReference>
<protein>
    <submittedName>
        <fullName evidence="7">Transcription factor bHLH96</fullName>
    </submittedName>
</protein>
<keyword evidence="4" id="KW-0804">Transcription</keyword>
<dbReference type="PANTHER" id="PTHR46684:SF6">
    <property type="entry name" value="TRANSCRIPTION FACTOR FAMA"/>
    <property type="match status" value="1"/>
</dbReference>
<reference evidence="7 8" key="1">
    <citation type="journal article" date="2016" name="Sci. Rep.">
        <title>The Dendrobium catenatum Lindl. genome sequence provides insights into polysaccharide synthase, floral development and adaptive evolution.</title>
        <authorList>
            <person name="Zhang G.Q."/>
            <person name="Xu Q."/>
            <person name="Bian C."/>
            <person name="Tsai W.C."/>
            <person name="Yeh C.M."/>
            <person name="Liu K.W."/>
            <person name="Yoshida K."/>
            <person name="Zhang L.S."/>
            <person name="Chang S.B."/>
            <person name="Chen F."/>
            <person name="Shi Y."/>
            <person name="Su Y.Y."/>
            <person name="Zhang Y.Q."/>
            <person name="Chen L.J."/>
            <person name="Yin Y."/>
            <person name="Lin M."/>
            <person name="Huang H."/>
            <person name="Deng H."/>
            <person name="Wang Z.W."/>
            <person name="Zhu S.L."/>
            <person name="Zhao X."/>
            <person name="Deng C."/>
            <person name="Niu S.C."/>
            <person name="Huang J."/>
            <person name="Wang M."/>
            <person name="Liu G.H."/>
            <person name="Yang H.J."/>
            <person name="Xiao X.J."/>
            <person name="Hsiao Y.Y."/>
            <person name="Wu W.L."/>
            <person name="Chen Y.Y."/>
            <person name="Mitsuda N."/>
            <person name="Ohme-Takagi M."/>
            <person name="Luo Y.B."/>
            <person name="Van de Peer Y."/>
            <person name="Liu Z.J."/>
        </authorList>
    </citation>
    <scope>NUCLEOTIDE SEQUENCE [LARGE SCALE GENOMIC DNA]</scope>
    <source>
        <tissue evidence="7">The whole plant</tissue>
    </source>
</reference>
<evidence type="ECO:0000256" key="4">
    <source>
        <dbReference type="ARBA" id="ARBA00023163"/>
    </source>
</evidence>
<feature type="region of interest" description="Disordered" evidence="5">
    <location>
        <begin position="1"/>
        <end position="44"/>
    </location>
</feature>
<dbReference type="SUPFAM" id="SSF47459">
    <property type="entry name" value="HLH, helix-loop-helix DNA-binding domain"/>
    <property type="match status" value="1"/>
</dbReference>
<evidence type="ECO:0000259" key="6">
    <source>
        <dbReference type="Pfam" id="PF00010"/>
    </source>
</evidence>
<feature type="compositionally biased region" description="Basic and acidic residues" evidence="5">
    <location>
        <begin position="26"/>
        <end position="39"/>
    </location>
</feature>
<evidence type="ECO:0000313" key="7">
    <source>
        <dbReference type="EMBL" id="PKU71731.1"/>
    </source>
</evidence>
<proteinExistence type="inferred from homology"/>
<dbReference type="AlphaFoldDB" id="A0A2I0W7W1"/>
<dbReference type="EMBL" id="KZ502868">
    <property type="protein sequence ID" value="PKU71731.1"/>
    <property type="molecule type" value="Genomic_DNA"/>
</dbReference>
<comment type="similarity">
    <text evidence="1">Belongs to the bHLH protein family.</text>
</comment>
<keyword evidence="2" id="KW-0805">Transcription regulation</keyword>
<dbReference type="GO" id="GO:0010052">
    <property type="term" value="P:guard cell differentiation"/>
    <property type="evidence" value="ECO:0007669"/>
    <property type="project" value="InterPro"/>
</dbReference>